<dbReference type="GeneID" id="4617390"/>
<dbReference type="Gene3D" id="1.10.340.30">
    <property type="entry name" value="Hypothetical protein, domain 2"/>
    <property type="match status" value="1"/>
</dbReference>
<dbReference type="STRING" id="384616.Pisl_0455"/>
<dbReference type="EMBL" id="CP000504">
    <property type="protein sequence ID" value="ABL87633.1"/>
    <property type="molecule type" value="Genomic_DNA"/>
</dbReference>
<feature type="domain" description="HhH-GPD" evidence="1">
    <location>
        <begin position="97"/>
        <end position="236"/>
    </location>
</feature>
<dbReference type="AlphaFoldDB" id="A1RRQ1"/>
<name>A1RRQ1_PYRIL</name>
<reference evidence="2" key="1">
    <citation type="submission" date="2006-12" db="EMBL/GenBank/DDBJ databases">
        <title>Complete sequence of Pyrobaculum islandicum DSM 4184.</title>
        <authorList>
            <person name="Copeland A."/>
            <person name="Lucas S."/>
            <person name="Lapidus A."/>
            <person name="Barry K."/>
            <person name="Detter J.C."/>
            <person name="Glavina del Rio T."/>
            <person name="Dalin E."/>
            <person name="Tice H."/>
            <person name="Pitluck S."/>
            <person name="Meincke L."/>
            <person name="Brettin T."/>
            <person name="Bruce D."/>
            <person name="Han C."/>
            <person name="Tapia R."/>
            <person name="Gilna P."/>
            <person name="Schmutz J."/>
            <person name="Larimer F."/>
            <person name="Land M."/>
            <person name="Hauser L."/>
            <person name="Kyrpides N."/>
            <person name="Mikhailova N."/>
            <person name="Cozen A.E."/>
            <person name="Fitz-Gibbon S.T."/>
            <person name="House C.H."/>
            <person name="Saltikov C."/>
            <person name="Lowe T."/>
            <person name="Richardson P."/>
        </authorList>
    </citation>
    <scope>NUCLEOTIDE SEQUENCE [LARGE SCALE GENOMIC DNA]</scope>
    <source>
        <strain evidence="2">DSM 4184</strain>
    </source>
</reference>
<proteinExistence type="predicted"/>
<dbReference type="HOGENOM" id="CLU_1127125_0_0_2"/>
<dbReference type="InterPro" id="IPR003265">
    <property type="entry name" value="HhH-GPD_domain"/>
</dbReference>
<sequence length="254" mass="28909">MMRHSREDRCLSLTLYPSLTLSLLDENYVKIFGVKKGVKASEDQYISGRWYNPWRYINDVDGDLRNRVHRLVELYGDCIGISISPGDEDLLFVTAFLTQNTNYHTNVLRWIRRIFSLSEDLREIVKIASQIGRSYQLQRLPQAIEDYIRLGRPRSRGELLKIAGVGPKVADLFLLFTGDVTSAPVDKHFMRTAPKLGLAGETPRANYCRKYTCETCPLSSRCLRGLSYRKLGRLAGWVQTVSYLIDKGLVGGLA</sequence>
<dbReference type="InterPro" id="IPR011257">
    <property type="entry name" value="DNA_glycosylase"/>
</dbReference>
<accession>A1RRQ1</accession>
<dbReference type="Proteomes" id="UP000002595">
    <property type="component" value="Chromosome"/>
</dbReference>
<dbReference type="RefSeq" id="WP_011762210.1">
    <property type="nucleotide sequence ID" value="NC_008701.1"/>
</dbReference>
<evidence type="ECO:0000259" key="1">
    <source>
        <dbReference type="SMART" id="SM00478"/>
    </source>
</evidence>
<organism evidence="2 3">
    <name type="scientific">Pyrobaculum islandicum (strain DSM 4184 / JCM 9189 / GEO3)</name>
    <dbReference type="NCBI Taxonomy" id="384616"/>
    <lineage>
        <taxon>Archaea</taxon>
        <taxon>Thermoproteota</taxon>
        <taxon>Thermoprotei</taxon>
        <taxon>Thermoproteales</taxon>
        <taxon>Thermoproteaceae</taxon>
        <taxon>Pyrobaculum</taxon>
    </lineage>
</organism>
<gene>
    <name evidence="2" type="ordered locus">Pisl_0455</name>
</gene>
<dbReference type="eggNOG" id="arCOG00465">
    <property type="taxonomic scope" value="Archaea"/>
</dbReference>
<protein>
    <submittedName>
        <fullName evidence="2">HhH-GPD family protein</fullName>
    </submittedName>
</protein>
<dbReference type="GO" id="GO:0006284">
    <property type="term" value="P:base-excision repair"/>
    <property type="evidence" value="ECO:0007669"/>
    <property type="project" value="InterPro"/>
</dbReference>
<dbReference type="KEGG" id="pis:Pisl_0455"/>
<evidence type="ECO:0000313" key="2">
    <source>
        <dbReference type="EMBL" id="ABL87633.1"/>
    </source>
</evidence>
<evidence type="ECO:0000313" key="3">
    <source>
        <dbReference type="Proteomes" id="UP000002595"/>
    </source>
</evidence>
<dbReference type="SMART" id="SM00478">
    <property type="entry name" value="ENDO3c"/>
    <property type="match status" value="1"/>
</dbReference>
<dbReference type="SUPFAM" id="SSF48150">
    <property type="entry name" value="DNA-glycosylase"/>
    <property type="match status" value="1"/>
</dbReference>
<dbReference type="GO" id="GO:0003824">
    <property type="term" value="F:catalytic activity"/>
    <property type="evidence" value="ECO:0007669"/>
    <property type="project" value="InterPro"/>
</dbReference>
<keyword evidence="3" id="KW-1185">Reference proteome</keyword>